<proteinExistence type="predicted"/>
<protein>
    <submittedName>
        <fullName evidence="1">Uncharacterized protein</fullName>
    </submittedName>
</protein>
<dbReference type="AlphaFoldDB" id="A0A8J9US24"/>
<feature type="non-terminal residue" evidence="1">
    <location>
        <position position="108"/>
    </location>
</feature>
<keyword evidence="2" id="KW-1185">Reference proteome</keyword>
<gene>
    <name evidence="1" type="ORF">BINO364_LOCUS5107</name>
</gene>
<accession>A0A8J9US24</accession>
<reference evidence="1" key="1">
    <citation type="submission" date="2021-12" db="EMBL/GenBank/DDBJ databases">
        <authorList>
            <person name="Martin H S."/>
        </authorList>
    </citation>
    <scope>NUCLEOTIDE SEQUENCE</scope>
</reference>
<evidence type="ECO:0000313" key="1">
    <source>
        <dbReference type="EMBL" id="CAH0718667.1"/>
    </source>
</evidence>
<dbReference type="EMBL" id="OV170233">
    <property type="protein sequence ID" value="CAH0718667.1"/>
    <property type="molecule type" value="Genomic_DNA"/>
</dbReference>
<organism evidence="1 2">
    <name type="scientific">Brenthis ino</name>
    <name type="common">lesser marbled fritillary</name>
    <dbReference type="NCBI Taxonomy" id="405034"/>
    <lineage>
        <taxon>Eukaryota</taxon>
        <taxon>Metazoa</taxon>
        <taxon>Ecdysozoa</taxon>
        <taxon>Arthropoda</taxon>
        <taxon>Hexapoda</taxon>
        <taxon>Insecta</taxon>
        <taxon>Pterygota</taxon>
        <taxon>Neoptera</taxon>
        <taxon>Endopterygota</taxon>
        <taxon>Lepidoptera</taxon>
        <taxon>Glossata</taxon>
        <taxon>Ditrysia</taxon>
        <taxon>Papilionoidea</taxon>
        <taxon>Nymphalidae</taxon>
        <taxon>Heliconiinae</taxon>
        <taxon>Argynnini</taxon>
        <taxon>Brenthis</taxon>
    </lineage>
</organism>
<evidence type="ECO:0000313" key="2">
    <source>
        <dbReference type="Proteomes" id="UP000838878"/>
    </source>
</evidence>
<name>A0A8J9US24_9NEOP</name>
<sequence>MNALIVRVASHRTPLNQVMIYEQRSATLHSEHTFDRLHSQYTRPVILCSLTEYLVFPITPAASTTVRSPAATIWRCNLGPVGDQRGGGRREWSAPDVPAERLIATFQY</sequence>
<dbReference type="Proteomes" id="UP000838878">
    <property type="component" value="Chromosome 13"/>
</dbReference>